<dbReference type="InterPro" id="IPR010982">
    <property type="entry name" value="Lambda_DNA-bd_dom_sf"/>
</dbReference>
<feature type="domain" description="HTH cro/C1-type" evidence="1">
    <location>
        <begin position="9"/>
        <end position="62"/>
    </location>
</feature>
<keyword evidence="3" id="KW-1185">Reference proteome</keyword>
<dbReference type="EMBL" id="CP034465">
    <property type="protein sequence ID" value="AZP04327.1"/>
    <property type="molecule type" value="Genomic_DNA"/>
</dbReference>
<dbReference type="SMART" id="SM00530">
    <property type="entry name" value="HTH_XRE"/>
    <property type="match status" value="1"/>
</dbReference>
<dbReference type="Gene3D" id="1.10.260.40">
    <property type="entry name" value="lambda repressor-like DNA-binding domains"/>
    <property type="match status" value="1"/>
</dbReference>
<dbReference type="NCBIfam" id="TIGR01716">
    <property type="entry name" value="RGG_Cterm"/>
    <property type="match status" value="1"/>
</dbReference>
<dbReference type="InterPro" id="IPR053163">
    <property type="entry name" value="HTH-type_regulator_Rgg"/>
</dbReference>
<dbReference type="PROSITE" id="PS50943">
    <property type="entry name" value="HTH_CROC1"/>
    <property type="match status" value="1"/>
</dbReference>
<dbReference type="CDD" id="cd00093">
    <property type="entry name" value="HTH_XRE"/>
    <property type="match status" value="1"/>
</dbReference>
<dbReference type="OrthoDB" id="2310942at2"/>
<evidence type="ECO:0000313" key="2">
    <source>
        <dbReference type="EMBL" id="AZP04327.1"/>
    </source>
</evidence>
<sequence length="284" mass="33692">MNVNFGKTLNQIRRKKNIPINELVEDIMTRSTYNRFKNGEIDTSISKFNRLLMRLNISYEEFLFIHNGYHNNPTIVAILEIEVHFNSGNKDKLRVLQNKLSEEDWENPQAQKHIISLISILLEFSSYSEAEWKNNDLICYLNRVETWTHYEIMMFGNCLKILPTETIDYFLKNILHSYSAYEENPEYQNRISRIMINAIISFLSRKEVALARKWHNRLSIFPTRETLFFESFFEKLLASYLDYAEGEREASKNFSSFVESLQLIGKDELSEKIVSLNHWIVTNY</sequence>
<gene>
    <name evidence="2" type="ORF">EJN90_06545</name>
</gene>
<name>A0A3S9HAI2_9LACT</name>
<dbReference type="RefSeq" id="WP_126109631.1">
    <property type="nucleotide sequence ID" value="NZ_CP034465.1"/>
</dbReference>
<dbReference type="SUPFAM" id="SSF47413">
    <property type="entry name" value="lambda repressor-like DNA-binding domains"/>
    <property type="match status" value="1"/>
</dbReference>
<protein>
    <recommendedName>
        <fullName evidence="1">HTH cro/C1-type domain-containing protein</fullName>
    </recommendedName>
</protein>
<dbReference type="PANTHER" id="PTHR37038">
    <property type="entry name" value="TRANSCRIPTIONAL REGULATOR-RELATED"/>
    <property type="match status" value="1"/>
</dbReference>
<dbReference type="PANTHER" id="PTHR37038:SF12">
    <property type="entry name" value="TRANSCRIPTIONAL REGULATOR"/>
    <property type="match status" value="1"/>
</dbReference>
<dbReference type="Proteomes" id="UP000273326">
    <property type="component" value="Chromosome"/>
</dbReference>
<dbReference type="GO" id="GO:0003677">
    <property type="term" value="F:DNA binding"/>
    <property type="evidence" value="ECO:0007669"/>
    <property type="project" value="InterPro"/>
</dbReference>
<dbReference type="AlphaFoldDB" id="A0A3S9HAI2"/>
<reference evidence="3" key="1">
    <citation type="submission" date="2018-12" db="EMBL/GenBank/DDBJ databases">
        <title>Complete genome sequencing of Jeotgalibaca sp. H21T32.</title>
        <authorList>
            <person name="Bae J.-W."/>
            <person name="Lee S.-Y."/>
        </authorList>
    </citation>
    <scope>NUCLEOTIDE SEQUENCE [LARGE SCALE GENOMIC DNA]</scope>
    <source>
        <strain evidence="3">H21T32</strain>
    </source>
</reference>
<evidence type="ECO:0000259" key="1">
    <source>
        <dbReference type="PROSITE" id="PS50943"/>
    </source>
</evidence>
<evidence type="ECO:0000313" key="3">
    <source>
        <dbReference type="Proteomes" id="UP000273326"/>
    </source>
</evidence>
<dbReference type="KEGG" id="jeh:EJN90_06545"/>
<dbReference type="InterPro" id="IPR001387">
    <property type="entry name" value="Cro/C1-type_HTH"/>
</dbReference>
<dbReference type="InterPro" id="IPR010057">
    <property type="entry name" value="Transcription_activator_Rgg_C"/>
</dbReference>
<proteinExistence type="predicted"/>
<accession>A0A3S9HAI2</accession>
<dbReference type="Pfam" id="PF21259">
    <property type="entry name" value="Rgg_C"/>
    <property type="match status" value="1"/>
</dbReference>
<organism evidence="2 3">
    <name type="scientific">Jeotgalibaca ciconiae</name>
    <dbReference type="NCBI Taxonomy" id="2496265"/>
    <lineage>
        <taxon>Bacteria</taxon>
        <taxon>Bacillati</taxon>
        <taxon>Bacillota</taxon>
        <taxon>Bacilli</taxon>
        <taxon>Lactobacillales</taxon>
        <taxon>Carnobacteriaceae</taxon>
        <taxon>Jeotgalibaca</taxon>
    </lineage>
</organism>